<dbReference type="SMR" id="B4JRW4"/>
<feature type="binding site" evidence="4">
    <location>
        <position position="249"/>
    </location>
    <ligand>
        <name>substrate</name>
    </ligand>
</feature>
<protein>
    <recommendedName>
        <fullName evidence="5">Uridine phosphorylase</fullName>
        <ecNumber evidence="5">2.4.2.3</ecNumber>
    </recommendedName>
</protein>
<evidence type="ECO:0000256" key="2">
    <source>
        <dbReference type="ARBA" id="ARBA00022676"/>
    </source>
</evidence>
<comment type="similarity">
    <text evidence="1 5">Belongs to the PNP/UDP phosphorylase family.</text>
</comment>
<keyword evidence="8" id="KW-1185">Reference proteome</keyword>
<dbReference type="GO" id="GO:0005829">
    <property type="term" value="C:cytosol"/>
    <property type="evidence" value="ECO:0007669"/>
    <property type="project" value="TreeGrafter"/>
</dbReference>
<dbReference type="GO" id="GO:0004850">
    <property type="term" value="F:uridine phosphorylase activity"/>
    <property type="evidence" value="ECO:0007669"/>
    <property type="project" value="UniProtKB-EC"/>
</dbReference>
<keyword evidence="3 5" id="KW-0808">Transferase</keyword>
<accession>B4JRW4</accession>
<feature type="binding site" evidence="4">
    <location>
        <begin position="167"/>
        <end position="170"/>
    </location>
    <ligand>
        <name>phosphate</name>
        <dbReference type="ChEBI" id="CHEBI:43474"/>
    </ligand>
</feature>
<evidence type="ECO:0000256" key="5">
    <source>
        <dbReference type="RuleBase" id="RU361131"/>
    </source>
</evidence>
<dbReference type="InterPro" id="IPR035994">
    <property type="entry name" value="Nucleoside_phosphorylase_sf"/>
</dbReference>
<proteinExistence type="inferred from homology"/>
<dbReference type="HOGENOM" id="CLU_054104_0_0_1"/>
<dbReference type="STRING" id="7222.B4JRW4"/>
<evidence type="ECO:0000313" key="8">
    <source>
        <dbReference type="Proteomes" id="UP000001070"/>
    </source>
</evidence>
<evidence type="ECO:0000256" key="4">
    <source>
        <dbReference type="PIRSR" id="PIRSR610059-50"/>
    </source>
</evidence>
<dbReference type="eggNOG" id="KOG3728">
    <property type="taxonomic scope" value="Eukaryota"/>
</dbReference>
<dbReference type="InParanoid" id="B4JRW4"/>
<dbReference type="InterPro" id="IPR000845">
    <property type="entry name" value="Nucleoside_phosphorylase_d"/>
</dbReference>
<dbReference type="Pfam" id="PF01048">
    <property type="entry name" value="PNP_UDP_1"/>
    <property type="match status" value="1"/>
</dbReference>
<keyword evidence="2 5" id="KW-0328">Glycosyltransferase</keyword>
<dbReference type="InterPro" id="IPR018016">
    <property type="entry name" value="Nucleoside_phosphorylase_CS"/>
</dbReference>
<comment type="catalytic activity">
    <reaction evidence="5">
        <text>uridine + phosphate = alpha-D-ribose 1-phosphate + uracil</text>
        <dbReference type="Rhea" id="RHEA:24388"/>
        <dbReference type="ChEBI" id="CHEBI:16704"/>
        <dbReference type="ChEBI" id="CHEBI:17568"/>
        <dbReference type="ChEBI" id="CHEBI:43474"/>
        <dbReference type="ChEBI" id="CHEBI:57720"/>
        <dbReference type="EC" id="2.4.2.3"/>
    </reaction>
</comment>
<comment type="pathway">
    <text evidence="5">Pyrimidine metabolism; UMP biosynthesis via salvage pathway; uracil from uridine (phosphorylase route): step 1/1.</text>
</comment>
<dbReference type="OrthoDB" id="204058at2759"/>
<evidence type="ECO:0000313" key="7">
    <source>
        <dbReference type="EMBL" id="EDV94504.1"/>
    </source>
</evidence>
<dbReference type="PhylomeDB" id="B4JRW4"/>
<organism evidence="8">
    <name type="scientific">Drosophila grimshawi</name>
    <name type="common">Hawaiian fruit fly</name>
    <name type="synonym">Idiomyia grimshawi</name>
    <dbReference type="NCBI Taxonomy" id="7222"/>
    <lineage>
        <taxon>Eukaryota</taxon>
        <taxon>Metazoa</taxon>
        <taxon>Ecdysozoa</taxon>
        <taxon>Arthropoda</taxon>
        <taxon>Hexapoda</taxon>
        <taxon>Insecta</taxon>
        <taxon>Pterygota</taxon>
        <taxon>Neoptera</taxon>
        <taxon>Endopterygota</taxon>
        <taxon>Diptera</taxon>
        <taxon>Brachycera</taxon>
        <taxon>Muscomorpha</taxon>
        <taxon>Ephydroidea</taxon>
        <taxon>Drosophilidae</taxon>
        <taxon>Drosophila</taxon>
        <taxon>Hawaiian Drosophila</taxon>
    </lineage>
</organism>
<dbReference type="Proteomes" id="UP000001070">
    <property type="component" value="Unassembled WGS sequence"/>
</dbReference>
<dbReference type="AlphaFoldDB" id="B4JRW4"/>
<dbReference type="Gene3D" id="3.40.50.1580">
    <property type="entry name" value="Nucleoside phosphorylase domain"/>
    <property type="match status" value="1"/>
</dbReference>
<dbReference type="SUPFAM" id="SSF53167">
    <property type="entry name" value="Purine and uridine phosphorylases"/>
    <property type="match status" value="1"/>
</dbReference>
<dbReference type="EMBL" id="CH916373">
    <property type="protein sequence ID" value="EDV94504.1"/>
    <property type="molecule type" value="Genomic_DNA"/>
</dbReference>
<dbReference type="NCBIfam" id="TIGR01719">
    <property type="entry name" value="euk_UDPppase"/>
    <property type="match status" value="1"/>
</dbReference>
<dbReference type="KEGG" id="dgr:6567312"/>
<dbReference type="PROSITE" id="PS01232">
    <property type="entry name" value="PNP_UDP_1"/>
    <property type="match status" value="1"/>
</dbReference>
<comment type="function">
    <text evidence="5">Catalyzes the reversible phosphorylytic cleavage of uridine to uracil and ribose-1-phosphate which can then be utilized as carbon and energy sources or in the rescue of pyrimidine bases for nucleotide synthesis. Shows broad substrate specificity and can also accept deoxyuridine and other analogous compounds.</text>
</comment>
<dbReference type="CDD" id="cd17763">
    <property type="entry name" value="UP_hUPP-like"/>
    <property type="match status" value="1"/>
</dbReference>
<dbReference type="UniPathway" id="UPA00574">
    <property type="reaction ID" value="UER00633"/>
</dbReference>
<feature type="binding site" evidence="4">
    <location>
        <position position="247"/>
    </location>
    <ligand>
        <name>substrate</name>
    </ligand>
</feature>
<evidence type="ECO:0000259" key="6">
    <source>
        <dbReference type="Pfam" id="PF01048"/>
    </source>
</evidence>
<dbReference type="PANTHER" id="PTHR43691:SF11">
    <property type="entry name" value="FI09636P-RELATED"/>
    <property type="match status" value="1"/>
</dbReference>
<dbReference type="PANTHER" id="PTHR43691">
    <property type="entry name" value="URIDINE PHOSPHORYLASE"/>
    <property type="match status" value="1"/>
</dbReference>
<dbReference type="GO" id="GO:0044206">
    <property type="term" value="P:UMP salvage"/>
    <property type="evidence" value="ECO:0007669"/>
    <property type="project" value="UniProtKB-UniPathway"/>
</dbReference>
<evidence type="ECO:0000256" key="3">
    <source>
        <dbReference type="ARBA" id="ARBA00022679"/>
    </source>
</evidence>
<dbReference type="EC" id="2.4.2.3" evidence="5"/>
<dbReference type="GO" id="GO:0006218">
    <property type="term" value="P:uridine catabolic process"/>
    <property type="evidence" value="ECO:0007669"/>
    <property type="project" value="TreeGrafter"/>
</dbReference>
<sequence length="350" mass="39347">MECKDLENDVCELKEMVKSQNKRIDELIKHIKEGCNQLEAKELKSSLFNMNPYLECLDPDILYHLNLDTRATNFPKVFGDVRFVCMGGTESRMEQFATFIMTEIGLKMNKAVRLTNIAAEAHRYSLFKVGPVLCASHGIGNPSISIVLHELLKIMHYAKCQKPVFFRMGTCGGIGIEPGTVVITSEALDGQLRAVYEVVIHTEPQLRPTVLSKDLIRELKSLTEPCTDGYDTIAGKTMCCNDFYESQSRMDGAFCDYKPDQRTEFLKRISMSGVVNMEMESTAFAAITHQACIPAAVVCVTILNRLEGDQIEASCERLKDWELRPQKLIARYIHKVLYGGDDTDSSNCDS</sequence>
<reference evidence="7 8" key="1">
    <citation type="journal article" date="2007" name="Nature">
        <title>Evolution of genes and genomes on the Drosophila phylogeny.</title>
        <authorList>
            <consortium name="Drosophila 12 Genomes Consortium"/>
            <person name="Clark A.G."/>
            <person name="Eisen M.B."/>
            <person name="Smith D.R."/>
            <person name="Bergman C.M."/>
            <person name="Oliver B."/>
            <person name="Markow T.A."/>
            <person name="Kaufman T.C."/>
            <person name="Kellis M."/>
            <person name="Gelbart W."/>
            <person name="Iyer V.N."/>
            <person name="Pollard D.A."/>
            <person name="Sackton T.B."/>
            <person name="Larracuente A.M."/>
            <person name="Singh N.D."/>
            <person name="Abad J.P."/>
            <person name="Abt D.N."/>
            <person name="Adryan B."/>
            <person name="Aguade M."/>
            <person name="Akashi H."/>
            <person name="Anderson W.W."/>
            <person name="Aquadro C.F."/>
            <person name="Ardell D.H."/>
            <person name="Arguello R."/>
            <person name="Artieri C.G."/>
            <person name="Barbash D.A."/>
            <person name="Barker D."/>
            <person name="Barsanti P."/>
            <person name="Batterham P."/>
            <person name="Batzoglou S."/>
            <person name="Begun D."/>
            <person name="Bhutkar A."/>
            <person name="Blanco E."/>
            <person name="Bosak S.A."/>
            <person name="Bradley R.K."/>
            <person name="Brand A.D."/>
            <person name="Brent M.R."/>
            <person name="Brooks A.N."/>
            <person name="Brown R.H."/>
            <person name="Butlin R.K."/>
            <person name="Caggese C."/>
            <person name="Calvi B.R."/>
            <person name="Bernardo de Carvalho A."/>
            <person name="Caspi A."/>
            <person name="Castrezana S."/>
            <person name="Celniker S.E."/>
            <person name="Chang J.L."/>
            <person name="Chapple C."/>
            <person name="Chatterji S."/>
            <person name="Chinwalla A."/>
            <person name="Civetta A."/>
            <person name="Clifton S.W."/>
            <person name="Comeron J.M."/>
            <person name="Costello J.C."/>
            <person name="Coyne J.A."/>
            <person name="Daub J."/>
            <person name="David R.G."/>
            <person name="Delcher A.L."/>
            <person name="Delehaunty K."/>
            <person name="Do C.B."/>
            <person name="Ebling H."/>
            <person name="Edwards K."/>
            <person name="Eickbush T."/>
            <person name="Evans J.D."/>
            <person name="Filipski A."/>
            <person name="Findeiss S."/>
            <person name="Freyhult E."/>
            <person name="Fulton L."/>
            <person name="Fulton R."/>
            <person name="Garcia A.C."/>
            <person name="Gardiner A."/>
            <person name="Garfield D.A."/>
            <person name="Garvin B.E."/>
            <person name="Gibson G."/>
            <person name="Gilbert D."/>
            <person name="Gnerre S."/>
            <person name="Godfrey J."/>
            <person name="Good R."/>
            <person name="Gotea V."/>
            <person name="Gravely B."/>
            <person name="Greenberg A.J."/>
            <person name="Griffiths-Jones S."/>
            <person name="Gross S."/>
            <person name="Guigo R."/>
            <person name="Gustafson E.A."/>
            <person name="Haerty W."/>
            <person name="Hahn M.W."/>
            <person name="Halligan D.L."/>
            <person name="Halpern A.L."/>
            <person name="Halter G.M."/>
            <person name="Han M.V."/>
            <person name="Heger A."/>
            <person name="Hillier L."/>
            <person name="Hinrichs A.S."/>
            <person name="Holmes I."/>
            <person name="Hoskins R.A."/>
            <person name="Hubisz M.J."/>
            <person name="Hultmark D."/>
            <person name="Huntley M.A."/>
            <person name="Jaffe D.B."/>
            <person name="Jagadeeshan S."/>
            <person name="Jeck W.R."/>
            <person name="Johnson J."/>
            <person name="Jones C.D."/>
            <person name="Jordan W.C."/>
            <person name="Karpen G.H."/>
            <person name="Kataoka E."/>
            <person name="Keightley P.D."/>
            <person name="Kheradpour P."/>
            <person name="Kirkness E.F."/>
            <person name="Koerich L.B."/>
            <person name="Kristiansen K."/>
            <person name="Kudrna D."/>
            <person name="Kulathinal R.J."/>
            <person name="Kumar S."/>
            <person name="Kwok R."/>
            <person name="Lander E."/>
            <person name="Langley C.H."/>
            <person name="Lapoint R."/>
            <person name="Lazzaro B.P."/>
            <person name="Lee S.J."/>
            <person name="Levesque L."/>
            <person name="Li R."/>
            <person name="Lin C.F."/>
            <person name="Lin M.F."/>
            <person name="Lindblad-Toh K."/>
            <person name="Llopart A."/>
            <person name="Long M."/>
            <person name="Low L."/>
            <person name="Lozovsky E."/>
            <person name="Lu J."/>
            <person name="Luo M."/>
            <person name="Machado C.A."/>
            <person name="Makalowski W."/>
            <person name="Marzo M."/>
            <person name="Matsuda M."/>
            <person name="Matzkin L."/>
            <person name="McAllister B."/>
            <person name="McBride C.S."/>
            <person name="McKernan B."/>
            <person name="McKernan K."/>
            <person name="Mendez-Lago M."/>
            <person name="Minx P."/>
            <person name="Mollenhauer M.U."/>
            <person name="Montooth K."/>
            <person name="Mount S.M."/>
            <person name="Mu X."/>
            <person name="Myers E."/>
            <person name="Negre B."/>
            <person name="Newfeld S."/>
            <person name="Nielsen R."/>
            <person name="Noor M.A."/>
            <person name="O'Grady P."/>
            <person name="Pachter L."/>
            <person name="Papaceit M."/>
            <person name="Parisi M.J."/>
            <person name="Parisi M."/>
            <person name="Parts L."/>
            <person name="Pedersen J.S."/>
            <person name="Pesole G."/>
            <person name="Phillippy A.M."/>
            <person name="Ponting C.P."/>
            <person name="Pop M."/>
            <person name="Porcelli D."/>
            <person name="Powell J.R."/>
            <person name="Prohaska S."/>
            <person name="Pruitt K."/>
            <person name="Puig M."/>
            <person name="Quesneville H."/>
            <person name="Ram K.R."/>
            <person name="Rand D."/>
            <person name="Rasmussen M.D."/>
            <person name="Reed L.K."/>
            <person name="Reenan R."/>
            <person name="Reily A."/>
            <person name="Remington K.A."/>
            <person name="Rieger T.T."/>
            <person name="Ritchie M.G."/>
            <person name="Robin C."/>
            <person name="Rogers Y.H."/>
            <person name="Rohde C."/>
            <person name="Rozas J."/>
            <person name="Rubenfield M.J."/>
            <person name="Ruiz A."/>
            <person name="Russo S."/>
            <person name="Salzberg S.L."/>
            <person name="Sanchez-Gracia A."/>
            <person name="Saranga D.J."/>
            <person name="Sato H."/>
            <person name="Schaeffer S.W."/>
            <person name="Schatz M.C."/>
            <person name="Schlenke T."/>
            <person name="Schwartz R."/>
            <person name="Segarra C."/>
            <person name="Singh R.S."/>
            <person name="Sirot L."/>
            <person name="Sirota M."/>
            <person name="Sisneros N.B."/>
            <person name="Smith C.D."/>
            <person name="Smith T.F."/>
            <person name="Spieth J."/>
            <person name="Stage D.E."/>
            <person name="Stark A."/>
            <person name="Stephan W."/>
            <person name="Strausberg R.L."/>
            <person name="Strempel S."/>
            <person name="Sturgill D."/>
            <person name="Sutton G."/>
            <person name="Sutton G.G."/>
            <person name="Tao W."/>
            <person name="Teichmann S."/>
            <person name="Tobari Y.N."/>
            <person name="Tomimura Y."/>
            <person name="Tsolas J.M."/>
            <person name="Valente V.L."/>
            <person name="Venter E."/>
            <person name="Venter J.C."/>
            <person name="Vicario S."/>
            <person name="Vieira F.G."/>
            <person name="Vilella A.J."/>
            <person name="Villasante A."/>
            <person name="Walenz B."/>
            <person name="Wang J."/>
            <person name="Wasserman M."/>
            <person name="Watts T."/>
            <person name="Wilson D."/>
            <person name="Wilson R.K."/>
            <person name="Wing R.A."/>
            <person name="Wolfner M.F."/>
            <person name="Wong A."/>
            <person name="Wong G.K."/>
            <person name="Wu C.I."/>
            <person name="Wu G."/>
            <person name="Yamamoto D."/>
            <person name="Yang H.P."/>
            <person name="Yang S.P."/>
            <person name="Yorke J.A."/>
            <person name="Yoshida K."/>
            <person name="Zdobnov E."/>
            <person name="Zhang P."/>
            <person name="Zhang Y."/>
            <person name="Zimin A.V."/>
            <person name="Baldwin J."/>
            <person name="Abdouelleil A."/>
            <person name="Abdulkadir J."/>
            <person name="Abebe A."/>
            <person name="Abera B."/>
            <person name="Abreu J."/>
            <person name="Acer S.C."/>
            <person name="Aftuck L."/>
            <person name="Alexander A."/>
            <person name="An P."/>
            <person name="Anderson E."/>
            <person name="Anderson S."/>
            <person name="Arachi H."/>
            <person name="Azer M."/>
            <person name="Bachantsang P."/>
            <person name="Barry A."/>
            <person name="Bayul T."/>
            <person name="Berlin A."/>
            <person name="Bessette D."/>
            <person name="Bloom T."/>
            <person name="Blye J."/>
            <person name="Boguslavskiy L."/>
            <person name="Bonnet C."/>
            <person name="Boukhgalter B."/>
            <person name="Bourzgui I."/>
            <person name="Brown A."/>
            <person name="Cahill P."/>
            <person name="Channer S."/>
            <person name="Cheshatsang Y."/>
            <person name="Chuda L."/>
            <person name="Citroen M."/>
            <person name="Collymore A."/>
            <person name="Cooke P."/>
            <person name="Costello M."/>
            <person name="D'Aco K."/>
            <person name="Daza R."/>
            <person name="De Haan G."/>
            <person name="DeGray S."/>
            <person name="DeMaso C."/>
            <person name="Dhargay N."/>
            <person name="Dooley K."/>
            <person name="Dooley E."/>
            <person name="Doricent M."/>
            <person name="Dorje P."/>
            <person name="Dorjee K."/>
            <person name="Dupes A."/>
            <person name="Elong R."/>
            <person name="Falk J."/>
            <person name="Farina A."/>
            <person name="Faro S."/>
            <person name="Ferguson D."/>
            <person name="Fisher S."/>
            <person name="Foley C.D."/>
            <person name="Franke A."/>
            <person name="Friedrich D."/>
            <person name="Gadbois L."/>
            <person name="Gearin G."/>
            <person name="Gearin C.R."/>
            <person name="Giannoukos G."/>
            <person name="Goode T."/>
            <person name="Graham J."/>
            <person name="Grandbois E."/>
            <person name="Grewal S."/>
            <person name="Gyaltsen K."/>
            <person name="Hafez N."/>
            <person name="Hagos B."/>
            <person name="Hall J."/>
            <person name="Henson C."/>
            <person name="Hollinger A."/>
            <person name="Honan T."/>
            <person name="Huard M.D."/>
            <person name="Hughes L."/>
            <person name="Hurhula B."/>
            <person name="Husby M.E."/>
            <person name="Kamat A."/>
            <person name="Kanga B."/>
            <person name="Kashin S."/>
            <person name="Khazanovich D."/>
            <person name="Kisner P."/>
            <person name="Lance K."/>
            <person name="Lara M."/>
            <person name="Lee W."/>
            <person name="Lennon N."/>
            <person name="Letendre F."/>
            <person name="LeVine R."/>
            <person name="Lipovsky A."/>
            <person name="Liu X."/>
            <person name="Liu J."/>
            <person name="Liu S."/>
            <person name="Lokyitsang T."/>
            <person name="Lokyitsang Y."/>
            <person name="Lubonja R."/>
            <person name="Lui A."/>
            <person name="MacDonald P."/>
            <person name="Magnisalis V."/>
            <person name="Maru K."/>
            <person name="Matthews C."/>
            <person name="McCusker W."/>
            <person name="McDonough S."/>
            <person name="Mehta T."/>
            <person name="Meldrim J."/>
            <person name="Meneus L."/>
            <person name="Mihai O."/>
            <person name="Mihalev A."/>
            <person name="Mihova T."/>
            <person name="Mittelman R."/>
            <person name="Mlenga V."/>
            <person name="Montmayeur A."/>
            <person name="Mulrain L."/>
            <person name="Navidi A."/>
            <person name="Naylor J."/>
            <person name="Negash T."/>
            <person name="Nguyen T."/>
            <person name="Nguyen N."/>
            <person name="Nicol R."/>
            <person name="Norbu C."/>
            <person name="Norbu N."/>
            <person name="Novod N."/>
            <person name="O'Neill B."/>
            <person name="Osman S."/>
            <person name="Markiewicz E."/>
            <person name="Oyono O.L."/>
            <person name="Patti C."/>
            <person name="Phunkhang P."/>
            <person name="Pierre F."/>
            <person name="Priest M."/>
            <person name="Raghuraman S."/>
            <person name="Rege F."/>
            <person name="Reyes R."/>
            <person name="Rise C."/>
            <person name="Rogov P."/>
            <person name="Ross K."/>
            <person name="Ryan E."/>
            <person name="Settipalli S."/>
            <person name="Shea T."/>
            <person name="Sherpa N."/>
            <person name="Shi L."/>
            <person name="Shih D."/>
            <person name="Sparrow T."/>
            <person name="Spaulding J."/>
            <person name="Stalker J."/>
            <person name="Stange-Thomann N."/>
            <person name="Stavropoulos S."/>
            <person name="Stone C."/>
            <person name="Strader C."/>
            <person name="Tesfaye S."/>
            <person name="Thomson T."/>
            <person name="Thoulutsang Y."/>
            <person name="Thoulutsang D."/>
            <person name="Topham K."/>
            <person name="Topping I."/>
            <person name="Tsamla T."/>
            <person name="Vassiliev H."/>
            <person name="Vo A."/>
            <person name="Wangchuk T."/>
            <person name="Wangdi T."/>
            <person name="Weiand M."/>
            <person name="Wilkinson J."/>
            <person name="Wilson A."/>
            <person name="Yadav S."/>
            <person name="Young G."/>
            <person name="Yu Q."/>
            <person name="Zembek L."/>
            <person name="Zhong D."/>
            <person name="Zimmer A."/>
            <person name="Zwirko Z."/>
            <person name="Jaffe D.B."/>
            <person name="Alvarez P."/>
            <person name="Brockman W."/>
            <person name="Butler J."/>
            <person name="Chin C."/>
            <person name="Gnerre S."/>
            <person name="Grabherr M."/>
            <person name="Kleber M."/>
            <person name="Mauceli E."/>
            <person name="MacCallum I."/>
        </authorList>
    </citation>
    <scope>NUCLEOTIDE SEQUENCE [LARGE SCALE GENOMIC DNA]</scope>
    <source>
        <strain evidence="8">Tucson 15287-2541.00</strain>
    </source>
</reference>
<dbReference type="FunCoup" id="B4JRW4">
    <property type="interactions" value="179"/>
</dbReference>
<feature type="binding site" evidence="4">
    <location>
        <position position="123"/>
    </location>
    <ligand>
        <name>phosphate</name>
        <dbReference type="ChEBI" id="CHEBI:43474"/>
    </ligand>
</feature>
<gene>
    <name evidence="7" type="primary">Dgri\GH19384</name>
    <name evidence="7" type="ORF">Dgri_GH19384</name>
</gene>
<dbReference type="GO" id="GO:0009166">
    <property type="term" value="P:nucleotide catabolic process"/>
    <property type="evidence" value="ECO:0007669"/>
    <property type="project" value="InterPro"/>
</dbReference>
<name>B4JRW4_DROGR</name>
<evidence type="ECO:0000256" key="1">
    <source>
        <dbReference type="ARBA" id="ARBA00010456"/>
    </source>
</evidence>
<dbReference type="InterPro" id="IPR010059">
    <property type="entry name" value="Uridine_phosphorylase_euk"/>
</dbReference>
<dbReference type="OMA" id="RMEAFAY"/>
<feature type="domain" description="Nucleoside phosphorylase" evidence="6">
    <location>
        <begin position="83"/>
        <end position="333"/>
    </location>
</feature>